<feature type="repeat" description="TPR" evidence="1">
    <location>
        <begin position="94"/>
        <end position="127"/>
    </location>
</feature>
<evidence type="ECO:0000313" key="2">
    <source>
        <dbReference type="EMBL" id="MEF3831892.1"/>
    </source>
</evidence>
<dbReference type="Gene3D" id="1.25.40.10">
    <property type="entry name" value="Tetratricopeptide repeat domain"/>
    <property type="match status" value="1"/>
</dbReference>
<evidence type="ECO:0000313" key="3">
    <source>
        <dbReference type="Proteomes" id="UP001337305"/>
    </source>
</evidence>
<keyword evidence="3" id="KW-1185">Reference proteome</keyword>
<protein>
    <recommendedName>
        <fullName evidence="4">Tetratricopeptide repeat protein</fullName>
    </recommendedName>
</protein>
<dbReference type="PROSITE" id="PS50005">
    <property type="entry name" value="TPR"/>
    <property type="match status" value="1"/>
</dbReference>
<dbReference type="RefSeq" id="WP_303308890.1">
    <property type="nucleotide sequence ID" value="NZ_JAODOP010000001.1"/>
</dbReference>
<dbReference type="InterPro" id="IPR019734">
    <property type="entry name" value="TPR_rpt"/>
</dbReference>
<evidence type="ECO:0008006" key="4">
    <source>
        <dbReference type="Google" id="ProtNLM"/>
    </source>
</evidence>
<dbReference type="InterPro" id="IPR011990">
    <property type="entry name" value="TPR-like_helical_dom_sf"/>
</dbReference>
<reference evidence="2 3" key="1">
    <citation type="submission" date="2022-09" db="EMBL/GenBank/DDBJ databases">
        <title>Genome sequencing of Flavivirga sp. MEBiC05379.</title>
        <authorList>
            <person name="Oh H.-M."/>
            <person name="Kwon K.K."/>
            <person name="Park M.J."/>
            <person name="Yang S.-H."/>
        </authorList>
    </citation>
    <scope>NUCLEOTIDE SEQUENCE [LARGE SCALE GENOMIC DNA]</scope>
    <source>
        <strain evidence="2 3">MEBiC05379</strain>
    </source>
</reference>
<dbReference type="SUPFAM" id="SSF48452">
    <property type="entry name" value="TPR-like"/>
    <property type="match status" value="1"/>
</dbReference>
<name>A0ABU7XMF0_9FLAO</name>
<proteinExistence type="predicted"/>
<dbReference type="SMART" id="SM00028">
    <property type="entry name" value="TPR"/>
    <property type="match status" value="3"/>
</dbReference>
<dbReference type="Proteomes" id="UP001337305">
    <property type="component" value="Unassembled WGS sequence"/>
</dbReference>
<evidence type="ECO:0000256" key="1">
    <source>
        <dbReference type="PROSITE-ProRule" id="PRU00339"/>
    </source>
</evidence>
<accession>A0ABU7XMF0</accession>
<dbReference type="EMBL" id="JAODOP010000001">
    <property type="protein sequence ID" value="MEF3831892.1"/>
    <property type="molecule type" value="Genomic_DNA"/>
</dbReference>
<sequence length="691" mass="80611">MRKCQSFNDPEKCRAGLNFAKAYLYQRTARKEEDITRINYRDTAAFYYKKVLEIYPNSKSALTNLEKLDAERGALSSTVERLEDLANTYPSKRTDYLIKIGDLYKKNKNLSKSCQYYSRAYSEDPFSKKACGALVDLYVRKDFICDSGNSIRKFAFNCQEIDAPNYAEKLLRKELSLALKEKAYRKANESLILWANVLANNGWMDPAQVDRFRLALFPKGSRSEPMAKRIEEAMKELKTIFEAERPRSIAQPKFWINKRPSLIVSNEEIEIGPLYVLLRLYKKKGETAYFKSDFKTSEAHWNRALSLSKNYDRAFFTEVASDLAEMYDLYPKMDPDKAKLNKLIVFLFEGKGQSYGRKSLGNEYSEKDLRMIRRYHITLGTIFYKDKSKWDGRGARNARFQLEHVFNPMMGRVDHHFDPRFGETVKPKLRTMLATIYEKSERDNDAINTYFKAIQDYLGLDQMTSAADLYKKLKERLVSKMTAKQRKSFNHYGELIELRNRMRDKQHPLITDQIDISKFIDDFSDVQNLMYKHIPKEVVQVQFFKAYSDLASNVDDSKKLEKQILSVNALTNIQTLNYLPSPMDFNKISKIKRTLEESIEQPDRLGNTKMYNKTNTTYELTTKQSGAKSYTTSSLNKVINIPEKLFQINNTLQKHYDEVTPANKEIARFETKNGEFKLKELKAVTMQDKKQ</sequence>
<keyword evidence="1" id="KW-0802">TPR repeat</keyword>
<comment type="caution">
    <text evidence="2">The sequence shown here is derived from an EMBL/GenBank/DDBJ whole genome shotgun (WGS) entry which is preliminary data.</text>
</comment>
<organism evidence="2 3">
    <name type="scientific">Flavivirga spongiicola</name>
    <dbReference type="NCBI Taxonomy" id="421621"/>
    <lineage>
        <taxon>Bacteria</taxon>
        <taxon>Pseudomonadati</taxon>
        <taxon>Bacteroidota</taxon>
        <taxon>Flavobacteriia</taxon>
        <taxon>Flavobacteriales</taxon>
        <taxon>Flavobacteriaceae</taxon>
        <taxon>Flavivirga</taxon>
    </lineage>
</organism>
<gene>
    <name evidence="2" type="ORF">N1F79_02015</name>
</gene>